<organism evidence="1 2">
    <name type="scientific">Staphylococcus nepalensis</name>
    <dbReference type="NCBI Taxonomy" id="214473"/>
    <lineage>
        <taxon>Bacteria</taxon>
        <taxon>Bacillati</taxon>
        <taxon>Bacillota</taxon>
        <taxon>Bacilli</taxon>
        <taxon>Bacillales</taxon>
        <taxon>Staphylococcaceae</taxon>
        <taxon>Staphylococcus</taxon>
    </lineage>
</organism>
<accession>A0A2T4S5P0</accession>
<feature type="non-terminal residue" evidence="1">
    <location>
        <position position="1"/>
    </location>
</feature>
<evidence type="ECO:0000313" key="2">
    <source>
        <dbReference type="Proteomes" id="UP000240400"/>
    </source>
</evidence>
<sequence>KKAELQNLIVKANHLLTESHLSMNQDEAQLKQTVAQAQAVLNQTAPDCELVNAINAVQQDIQNVESYQAFVAHH</sequence>
<name>A0A2T4S5P0_9STAP</name>
<proteinExistence type="predicted"/>
<gene>
    <name evidence="1" type="ORF">BUZ61_16310</name>
</gene>
<evidence type="ECO:0000313" key="1">
    <source>
        <dbReference type="EMBL" id="PTK45429.1"/>
    </source>
</evidence>
<protein>
    <submittedName>
        <fullName evidence="1">Uncharacterized protein</fullName>
    </submittedName>
</protein>
<comment type="caution">
    <text evidence="1">The sequence shown here is derived from an EMBL/GenBank/DDBJ whole genome shotgun (WGS) entry which is preliminary data.</text>
</comment>
<reference evidence="1 2" key="1">
    <citation type="journal article" date="2016" name="Front. Microbiol.">
        <title>Comprehensive Phylogenetic Analysis of Bovine Non-aureus Staphylococci Species Based on Whole-Genome Sequencing.</title>
        <authorList>
            <person name="Naushad S."/>
            <person name="Barkema H.W."/>
            <person name="Luby C."/>
            <person name="Condas L.A."/>
            <person name="Nobrega D.B."/>
            <person name="Carson D.A."/>
            <person name="De Buck J."/>
        </authorList>
    </citation>
    <scope>NUCLEOTIDE SEQUENCE [LARGE SCALE GENOMIC DNA]</scope>
    <source>
        <strain evidence="1 2">SNUC 4337</strain>
    </source>
</reference>
<dbReference type="AlphaFoldDB" id="A0A2T4S5P0"/>
<dbReference type="Proteomes" id="UP000240400">
    <property type="component" value="Unassembled WGS sequence"/>
</dbReference>
<dbReference type="EMBL" id="PZHR01000622">
    <property type="protein sequence ID" value="PTK45429.1"/>
    <property type="molecule type" value="Genomic_DNA"/>
</dbReference>